<evidence type="ECO:0000259" key="3">
    <source>
        <dbReference type="Pfam" id="PF17111"/>
    </source>
</evidence>
<organism evidence="4 5">
    <name type="scientific">Plectosphaerella cucumerina</name>
    <dbReference type="NCBI Taxonomy" id="40658"/>
    <lineage>
        <taxon>Eukaryota</taxon>
        <taxon>Fungi</taxon>
        <taxon>Dikarya</taxon>
        <taxon>Ascomycota</taxon>
        <taxon>Pezizomycotina</taxon>
        <taxon>Sordariomycetes</taxon>
        <taxon>Hypocreomycetidae</taxon>
        <taxon>Glomerellales</taxon>
        <taxon>Plectosphaerellaceae</taxon>
        <taxon>Plectosphaerella</taxon>
    </lineage>
</organism>
<protein>
    <recommendedName>
        <fullName evidence="3">Azaphilone pigments biosynthesis cluster protein L N-terminal domain-containing protein</fullName>
    </recommendedName>
</protein>
<feature type="chain" id="PRO_5035449525" description="Azaphilone pigments biosynthesis cluster protein L N-terminal domain-containing protein" evidence="2">
    <location>
        <begin position="18"/>
        <end position="407"/>
    </location>
</feature>
<evidence type="ECO:0000256" key="2">
    <source>
        <dbReference type="SAM" id="SignalP"/>
    </source>
</evidence>
<feature type="compositionally biased region" description="Basic and acidic residues" evidence="1">
    <location>
        <begin position="395"/>
        <end position="407"/>
    </location>
</feature>
<dbReference type="OrthoDB" id="428260at2759"/>
<feature type="compositionally biased region" description="Polar residues" evidence="1">
    <location>
        <begin position="385"/>
        <end position="394"/>
    </location>
</feature>
<dbReference type="Pfam" id="PF17111">
    <property type="entry name" value="PigL_N"/>
    <property type="match status" value="1"/>
</dbReference>
<reference evidence="4" key="1">
    <citation type="journal article" date="2021" name="Nat. Commun.">
        <title>Genetic determinants of endophytism in the Arabidopsis root mycobiome.</title>
        <authorList>
            <person name="Mesny F."/>
            <person name="Miyauchi S."/>
            <person name="Thiergart T."/>
            <person name="Pickel B."/>
            <person name="Atanasova L."/>
            <person name="Karlsson M."/>
            <person name="Huettel B."/>
            <person name="Barry K.W."/>
            <person name="Haridas S."/>
            <person name="Chen C."/>
            <person name="Bauer D."/>
            <person name="Andreopoulos W."/>
            <person name="Pangilinan J."/>
            <person name="LaButti K."/>
            <person name="Riley R."/>
            <person name="Lipzen A."/>
            <person name="Clum A."/>
            <person name="Drula E."/>
            <person name="Henrissat B."/>
            <person name="Kohler A."/>
            <person name="Grigoriev I.V."/>
            <person name="Martin F.M."/>
            <person name="Hacquard S."/>
        </authorList>
    </citation>
    <scope>NUCLEOTIDE SEQUENCE</scope>
    <source>
        <strain evidence="4">MPI-CAGE-AT-0016</strain>
    </source>
</reference>
<feature type="compositionally biased region" description="Basic and acidic residues" evidence="1">
    <location>
        <begin position="371"/>
        <end position="384"/>
    </location>
</feature>
<comment type="caution">
    <text evidence="4">The sequence shown here is derived from an EMBL/GenBank/DDBJ whole genome shotgun (WGS) entry which is preliminary data.</text>
</comment>
<feature type="domain" description="Azaphilone pigments biosynthesis cluster protein L N-terminal" evidence="3">
    <location>
        <begin position="2"/>
        <end position="186"/>
    </location>
</feature>
<keyword evidence="2" id="KW-0732">Signal</keyword>
<accession>A0A8K0T6N8</accession>
<proteinExistence type="predicted"/>
<name>A0A8K0T6N8_9PEZI</name>
<gene>
    <name evidence="4" type="ORF">B0T11DRAFT_231355</name>
</gene>
<evidence type="ECO:0000256" key="1">
    <source>
        <dbReference type="SAM" id="MobiDB-lite"/>
    </source>
</evidence>
<dbReference type="InterPro" id="IPR031348">
    <property type="entry name" value="PigL_N"/>
</dbReference>
<dbReference type="AlphaFoldDB" id="A0A8K0T6N8"/>
<sequence>MADPLSVTASILAVVTASVVSIQSLKKTVERYRGRDKTLQRLLGQLDDIISILESLNQFARVEASMLPLLKGPVERCRQLCHEFEKAMKDFAGKSKTDFRDWAKLEFMKGDINEFMDTLSGYKSTISVGLGTITFEMVLDTNYNLNIHLQRIIEKMDRFPSEEPVSSGMDLKDERAVIEHCIRICEEAMFHISTLDDRERQLCSDALSEQPTSEAASFLPKLLQVHQETRQVLQGSRDNIAMFLGRLQERLWSLTSDGHPEMERERMQLKEDINALEDSLKVCKIASGEVSRQKIHSFGEIVAEGESDQVVVTTWADLFNVEKATSKGNSAQLIGSMTGNELIQLSRDRYGSRFGAVDSPRVEVATPSQSKEPRESGVRSDEQQSARISRANPNETRKRTTDGHPRS</sequence>
<keyword evidence="5" id="KW-1185">Reference proteome</keyword>
<feature type="region of interest" description="Disordered" evidence="1">
    <location>
        <begin position="354"/>
        <end position="407"/>
    </location>
</feature>
<evidence type="ECO:0000313" key="4">
    <source>
        <dbReference type="EMBL" id="KAH7349403.1"/>
    </source>
</evidence>
<dbReference type="Proteomes" id="UP000813385">
    <property type="component" value="Unassembled WGS sequence"/>
</dbReference>
<evidence type="ECO:0000313" key="5">
    <source>
        <dbReference type="Proteomes" id="UP000813385"/>
    </source>
</evidence>
<feature type="signal peptide" evidence="2">
    <location>
        <begin position="1"/>
        <end position="17"/>
    </location>
</feature>
<dbReference type="EMBL" id="JAGPXD010000006">
    <property type="protein sequence ID" value="KAH7349403.1"/>
    <property type="molecule type" value="Genomic_DNA"/>
</dbReference>